<dbReference type="Pfam" id="PF13404">
    <property type="entry name" value="HTH_AsnC-type"/>
    <property type="match status" value="1"/>
</dbReference>
<dbReference type="Gene3D" id="3.30.70.920">
    <property type="match status" value="1"/>
</dbReference>
<dbReference type="EMBL" id="CXSU01000011">
    <property type="protein sequence ID" value="CTQ48918.1"/>
    <property type="molecule type" value="Genomic_DNA"/>
</dbReference>
<gene>
    <name evidence="5" type="ORF">JDO7802_00926</name>
</gene>
<dbReference type="PROSITE" id="PS50956">
    <property type="entry name" value="HTH_ASNC_2"/>
    <property type="match status" value="1"/>
</dbReference>
<dbReference type="InterPro" id="IPR036390">
    <property type="entry name" value="WH_DNA-bd_sf"/>
</dbReference>
<dbReference type="PANTHER" id="PTHR30154:SF53">
    <property type="entry name" value="HTH-TYPE TRANSCRIPTIONAL REGULATOR LRPC"/>
    <property type="match status" value="1"/>
</dbReference>
<reference evidence="5 6" key="1">
    <citation type="submission" date="2015-07" db="EMBL/GenBank/DDBJ databases">
        <authorList>
            <person name="Noorani M."/>
        </authorList>
    </citation>
    <scope>NUCLEOTIDE SEQUENCE [LARGE SCALE GENOMIC DNA]</scope>
    <source>
        <strain evidence="5 6">CECT 7802</strain>
    </source>
</reference>
<dbReference type="PANTHER" id="PTHR30154">
    <property type="entry name" value="LEUCINE-RESPONSIVE REGULATORY PROTEIN"/>
    <property type="match status" value="1"/>
</dbReference>
<dbReference type="InterPro" id="IPR019887">
    <property type="entry name" value="Tscrpt_reg_AsnC/Lrp_C"/>
</dbReference>
<evidence type="ECO:0000313" key="5">
    <source>
        <dbReference type="EMBL" id="CTQ48918.1"/>
    </source>
</evidence>
<evidence type="ECO:0000313" key="6">
    <source>
        <dbReference type="Proteomes" id="UP000049222"/>
    </source>
</evidence>
<dbReference type="Proteomes" id="UP000049222">
    <property type="component" value="Unassembled WGS sequence"/>
</dbReference>
<keyword evidence="2 5" id="KW-0238">DNA-binding</keyword>
<dbReference type="InterPro" id="IPR036388">
    <property type="entry name" value="WH-like_DNA-bd_sf"/>
</dbReference>
<dbReference type="PRINTS" id="PR00033">
    <property type="entry name" value="HTHASNC"/>
</dbReference>
<dbReference type="SMART" id="SM00344">
    <property type="entry name" value="HTH_ASNC"/>
    <property type="match status" value="1"/>
</dbReference>
<sequence>MDDTDHRLLALLARDGRASVSSLAATLKLTRATVRARMDRLTASGDLLGFRAVLKADLADRPVRGIILIEIEGTGAARVARIISAIAEVEAVHSTHGRWDLVAELGADTLEALDTTLNRIRMIDGVSRSETNLYLSTRRG</sequence>
<accession>A0A0M6YF11</accession>
<name>A0A0M6YF11_9RHOB</name>
<dbReference type="OrthoDB" id="9809462at2"/>
<dbReference type="GO" id="GO:0005829">
    <property type="term" value="C:cytosol"/>
    <property type="evidence" value="ECO:0007669"/>
    <property type="project" value="TreeGrafter"/>
</dbReference>
<dbReference type="Pfam" id="PF01037">
    <property type="entry name" value="AsnC_trans_reg"/>
    <property type="match status" value="1"/>
</dbReference>
<dbReference type="SUPFAM" id="SSF54909">
    <property type="entry name" value="Dimeric alpha+beta barrel"/>
    <property type="match status" value="1"/>
</dbReference>
<dbReference type="GO" id="GO:0043565">
    <property type="term" value="F:sequence-specific DNA binding"/>
    <property type="evidence" value="ECO:0007669"/>
    <property type="project" value="InterPro"/>
</dbReference>
<feature type="domain" description="HTH asnC-type" evidence="4">
    <location>
        <begin position="1"/>
        <end position="62"/>
    </location>
</feature>
<dbReference type="RefSeq" id="WP_055083127.1">
    <property type="nucleotide sequence ID" value="NZ_CXSU01000011.1"/>
</dbReference>
<dbReference type="AlphaFoldDB" id="A0A0M6YF11"/>
<dbReference type="InterPro" id="IPR000485">
    <property type="entry name" value="AsnC-type_HTH_dom"/>
</dbReference>
<organism evidence="5 6">
    <name type="scientific">Jannaschia donghaensis</name>
    <dbReference type="NCBI Taxonomy" id="420998"/>
    <lineage>
        <taxon>Bacteria</taxon>
        <taxon>Pseudomonadati</taxon>
        <taxon>Pseudomonadota</taxon>
        <taxon>Alphaproteobacteria</taxon>
        <taxon>Rhodobacterales</taxon>
        <taxon>Roseobacteraceae</taxon>
        <taxon>Jannaschia</taxon>
    </lineage>
</organism>
<dbReference type="Gene3D" id="1.10.10.10">
    <property type="entry name" value="Winged helix-like DNA-binding domain superfamily/Winged helix DNA-binding domain"/>
    <property type="match status" value="1"/>
</dbReference>
<evidence type="ECO:0000256" key="2">
    <source>
        <dbReference type="ARBA" id="ARBA00023125"/>
    </source>
</evidence>
<evidence type="ECO:0000256" key="1">
    <source>
        <dbReference type="ARBA" id="ARBA00023015"/>
    </source>
</evidence>
<proteinExistence type="predicted"/>
<dbReference type="InterPro" id="IPR011008">
    <property type="entry name" value="Dimeric_a/b-barrel"/>
</dbReference>
<keyword evidence="6" id="KW-1185">Reference proteome</keyword>
<keyword evidence="3" id="KW-0804">Transcription</keyword>
<dbReference type="GO" id="GO:0043200">
    <property type="term" value="P:response to amino acid"/>
    <property type="evidence" value="ECO:0007669"/>
    <property type="project" value="TreeGrafter"/>
</dbReference>
<dbReference type="SUPFAM" id="SSF46785">
    <property type="entry name" value="Winged helix' DNA-binding domain"/>
    <property type="match status" value="1"/>
</dbReference>
<evidence type="ECO:0000256" key="3">
    <source>
        <dbReference type="ARBA" id="ARBA00023163"/>
    </source>
</evidence>
<dbReference type="InterPro" id="IPR019888">
    <property type="entry name" value="Tscrpt_reg_AsnC-like"/>
</dbReference>
<evidence type="ECO:0000259" key="4">
    <source>
        <dbReference type="PROSITE" id="PS50956"/>
    </source>
</evidence>
<protein>
    <submittedName>
        <fullName evidence="5">DNA-binding transcriptional regulator AsnC</fullName>
    </submittedName>
</protein>
<dbReference type="STRING" id="420998.JDO7802_00926"/>
<keyword evidence="1" id="KW-0805">Transcription regulation</keyword>